<organism evidence="12 13">
    <name type="scientific">marine gamma proteobacterium HTCC2143</name>
    <dbReference type="NCBI Taxonomy" id="247633"/>
    <lineage>
        <taxon>Bacteria</taxon>
        <taxon>Pseudomonadati</taxon>
        <taxon>Pseudomonadota</taxon>
        <taxon>Gammaproteobacteria</taxon>
        <taxon>Cellvibrionales</taxon>
        <taxon>Spongiibacteraceae</taxon>
        <taxon>BD1-7 clade</taxon>
    </lineage>
</organism>
<dbReference type="Gene3D" id="1.20.1560.10">
    <property type="entry name" value="ABC transporter type 1, transmembrane domain"/>
    <property type="match status" value="1"/>
</dbReference>
<comment type="caution">
    <text evidence="12">The sequence shown here is derived from an EMBL/GenBank/DDBJ whole genome shotgun (WGS) entry which is preliminary data.</text>
</comment>
<feature type="transmembrane region" description="Helical" evidence="9">
    <location>
        <begin position="115"/>
        <end position="142"/>
    </location>
</feature>
<dbReference type="Proteomes" id="UP000004931">
    <property type="component" value="Unassembled WGS sequence"/>
</dbReference>
<dbReference type="EMBL" id="AAVT01000008">
    <property type="protein sequence ID" value="EAW30489.1"/>
    <property type="molecule type" value="Genomic_DNA"/>
</dbReference>
<dbReference type="eggNOG" id="COG1132">
    <property type="taxonomic scope" value="Bacteria"/>
</dbReference>
<keyword evidence="7 9" id="KW-1133">Transmembrane helix</keyword>
<dbReference type="GO" id="GO:0015421">
    <property type="term" value="F:ABC-type oligopeptide transporter activity"/>
    <property type="evidence" value="ECO:0007669"/>
    <property type="project" value="TreeGrafter"/>
</dbReference>
<evidence type="ECO:0000313" key="12">
    <source>
        <dbReference type="EMBL" id="EAW30489.1"/>
    </source>
</evidence>
<feature type="domain" description="ABC transmembrane type-1" evidence="11">
    <location>
        <begin position="49"/>
        <end position="313"/>
    </location>
</feature>
<sequence>MTSSSTSTKTPPCGDAKGAPVDDDLDFARVLHIFLRTWPFIKPLSRHLIFFVLCSMLVFLFSTTLGFIVTGLINSGIIGGQPLGLLHAGIYGLDPAVFVDVEELSADARRQLPSLAVWSFVPLVGVVMIAGMLLFQYSIWIFQSINQLMRVRLVEQLQMQSLAFHSQAQTGDAIYRIYQDSAMVTSIIRSIFLEPLMLLGRYLVGLGVVAAFSPKLALILGITFIPVLLLGRYFSSSLRVTFRRARERNSRLTSWIQESMVGIRVIKATGNESQRESAFERLSQEAFAAAFEARVMLTVMGILAFVLVGLAVITTQSLTALYANAEADTYARNLLLGFGFAVWNLGSFSAASTRINDSVGSLESLITIWGRAQDMAVGLNRVFEILDLEPEIMDAPDASDLENIGDGVTFQNVTFGYDRLRPVLTDISLASSPGSITAIVGSTGTGKSTLMSLLLRLADPQQGIVTVGGKDIRDITVASLRRNVAIATQENILFTASVLENIRYAVPEADRDTVIAAAQVACADEFINQLSQGYETPLGERATKLSTGQRQRIVIARALVKDSPILILDEPTAALDAETELRVMENLRQWGESRCVFLITHRLSTIRQAHNVLYLRDGRVAAFGPHDQLARDNDAYRSFIEAETGMSLGTQS</sequence>
<dbReference type="InterPro" id="IPR039421">
    <property type="entry name" value="Type_1_exporter"/>
</dbReference>
<dbReference type="OrthoDB" id="9806127at2"/>
<dbReference type="STRING" id="247633.GP2143_09795"/>
<dbReference type="GO" id="GO:0005886">
    <property type="term" value="C:plasma membrane"/>
    <property type="evidence" value="ECO:0007669"/>
    <property type="project" value="UniProtKB-SubCell"/>
</dbReference>
<dbReference type="Pfam" id="PF00005">
    <property type="entry name" value="ABC_tran"/>
    <property type="match status" value="1"/>
</dbReference>
<feature type="transmembrane region" description="Helical" evidence="9">
    <location>
        <begin position="295"/>
        <end position="314"/>
    </location>
</feature>
<reference evidence="12 13" key="1">
    <citation type="journal article" date="2010" name="J. Bacteriol.">
        <title>Genome sequence of the oligotrophic marine Gammaproteobacterium HTCC2143, isolated from the Oregon Coast.</title>
        <authorList>
            <person name="Oh H.M."/>
            <person name="Kang I."/>
            <person name="Ferriera S."/>
            <person name="Giovannoni S.J."/>
            <person name="Cho J.C."/>
        </authorList>
    </citation>
    <scope>NUCLEOTIDE SEQUENCE [LARGE SCALE GENOMIC DNA]</scope>
    <source>
        <strain evidence="12 13">HTCC2143</strain>
    </source>
</reference>
<dbReference type="PROSITE" id="PS50893">
    <property type="entry name" value="ABC_TRANSPORTER_2"/>
    <property type="match status" value="1"/>
</dbReference>
<evidence type="ECO:0000259" key="11">
    <source>
        <dbReference type="PROSITE" id="PS50929"/>
    </source>
</evidence>
<keyword evidence="3" id="KW-1003">Cell membrane</keyword>
<dbReference type="FunFam" id="3.40.50.300:FF:000221">
    <property type="entry name" value="Multidrug ABC transporter ATP-binding protein"/>
    <property type="match status" value="1"/>
</dbReference>
<evidence type="ECO:0000256" key="6">
    <source>
        <dbReference type="ARBA" id="ARBA00022840"/>
    </source>
</evidence>
<feature type="transmembrane region" description="Helical" evidence="9">
    <location>
        <begin position="48"/>
        <end position="73"/>
    </location>
</feature>
<dbReference type="Pfam" id="PF00664">
    <property type="entry name" value="ABC_membrane"/>
    <property type="match status" value="1"/>
</dbReference>
<evidence type="ECO:0000256" key="2">
    <source>
        <dbReference type="ARBA" id="ARBA00022448"/>
    </source>
</evidence>
<dbReference type="Gene3D" id="3.40.50.300">
    <property type="entry name" value="P-loop containing nucleotide triphosphate hydrolases"/>
    <property type="match status" value="1"/>
</dbReference>
<dbReference type="CDD" id="cd07346">
    <property type="entry name" value="ABC_6TM_exporters"/>
    <property type="match status" value="1"/>
</dbReference>
<dbReference type="InterPro" id="IPR027417">
    <property type="entry name" value="P-loop_NTPase"/>
</dbReference>
<dbReference type="InterPro" id="IPR036640">
    <property type="entry name" value="ABC1_TM_sf"/>
</dbReference>
<dbReference type="PANTHER" id="PTHR43394">
    <property type="entry name" value="ATP-DEPENDENT PERMEASE MDL1, MITOCHONDRIAL"/>
    <property type="match status" value="1"/>
</dbReference>
<dbReference type="SMART" id="SM00382">
    <property type="entry name" value="AAA"/>
    <property type="match status" value="1"/>
</dbReference>
<dbReference type="GO" id="GO:0005524">
    <property type="term" value="F:ATP binding"/>
    <property type="evidence" value="ECO:0007669"/>
    <property type="project" value="UniProtKB-KW"/>
</dbReference>
<dbReference type="PANTHER" id="PTHR43394:SF1">
    <property type="entry name" value="ATP-BINDING CASSETTE SUB-FAMILY B MEMBER 10, MITOCHONDRIAL"/>
    <property type="match status" value="1"/>
</dbReference>
<evidence type="ECO:0000256" key="8">
    <source>
        <dbReference type="ARBA" id="ARBA00023136"/>
    </source>
</evidence>
<keyword evidence="8 9" id="KW-0472">Membrane</keyword>
<dbReference type="PROSITE" id="PS50929">
    <property type="entry name" value="ABC_TM1F"/>
    <property type="match status" value="1"/>
</dbReference>
<keyword evidence="2" id="KW-0813">Transport</keyword>
<feature type="transmembrane region" description="Helical" evidence="9">
    <location>
        <begin position="191"/>
        <end position="210"/>
    </location>
</feature>
<dbReference type="AlphaFoldDB" id="A0YFS5"/>
<feature type="transmembrane region" description="Helical" evidence="9">
    <location>
        <begin position="216"/>
        <end position="234"/>
    </location>
</feature>
<feature type="domain" description="ABC transporter" evidence="10">
    <location>
        <begin position="408"/>
        <end position="642"/>
    </location>
</feature>
<dbReference type="InterPro" id="IPR011527">
    <property type="entry name" value="ABC1_TM_dom"/>
</dbReference>
<gene>
    <name evidence="12" type="ORF">GP2143_09795</name>
</gene>
<evidence type="ECO:0000256" key="5">
    <source>
        <dbReference type="ARBA" id="ARBA00022741"/>
    </source>
</evidence>
<proteinExistence type="predicted"/>
<keyword evidence="13" id="KW-1185">Reference proteome</keyword>
<evidence type="ECO:0000259" key="10">
    <source>
        <dbReference type="PROSITE" id="PS50893"/>
    </source>
</evidence>
<evidence type="ECO:0000256" key="4">
    <source>
        <dbReference type="ARBA" id="ARBA00022692"/>
    </source>
</evidence>
<dbReference type="GO" id="GO:0016887">
    <property type="term" value="F:ATP hydrolysis activity"/>
    <property type="evidence" value="ECO:0007669"/>
    <property type="project" value="InterPro"/>
</dbReference>
<evidence type="ECO:0000256" key="1">
    <source>
        <dbReference type="ARBA" id="ARBA00004651"/>
    </source>
</evidence>
<evidence type="ECO:0000256" key="3">
    <source>
        <dbReference type="ARBA" id="ARBA00022475"/>
    </source>
</evidence>
<name>A0YFS5_9GAMM</name>
<keyword evidence="4 9" id="KW-0812">Transmembrane</keyword>
<evidence type="ECO:0000256" key="7">
    <source>
        <dbReference type="ARBA" id="ARBA00022989"/>
    </source>
</evidence>
<keyword evidence="6 12" id="KW-0067">ATP-binding</keyword>
<dbReference type="InterPro" id="IPR003439">
    <property type="entry name" value="ABC_transporter-like_ATP-bd"/>
</dbReference>
<evidence type="ECO:0000256" key="9">
    <source>
        <dbReference type="SAM" id="Phobius"/>
    </source>
</evidence>
<protein>
    <submittedName>
        <fullName evidence="12">ABC transporter ATP-binding protein</fullName>
    </submittedName>
</protein>
<dbReference type="InterPro" id="IPR003593">
    <property type="entry name" value="AAA+_ATPase"/>
</dbReference>
<evidence type="ECO:0000313" key="13">
    <source>
        <dbReference type="Proteomes" id="UP000004931"/>
    </source>
</evidence>
<dbReference type="SUPFAM" id="SSF90123">
    <property type="entry name" value="ABC transporter transmembrane region"/>
    <property type="match status" value="1"/>
</dbReference>
<comment type="subcellular location">
    <subcellularLocation>
        <location evidence="1">Cell membrane</location>
        <topology evidence="1">Multi-pass membrane protein</topology>
    </subcellularLocation>
</comment>
<dbReference type="SUPFAM" id="SSF52540">
    <property type="entry name" value="P-loop containing nucleoside triphosphate hydrolases"/>
    <property type="match status" value="1"/>
</dbReference>
<accession>A0YFS5</accession>
<keyword evidence="5" id="KW-0547">Nucleotide-binding</keyword>